<dbReference type="AlphaFoldDB" id="A0A6J3M376"/>
<reference evidence="4" key="1">
    <citation type="submission" date="2020-01" db="EMBL/GenBank/DDBJ databases">
        <authorList>
            <consortium name="DOE Joint Genome Institute"/>
            <person name="Haridas S."/>
            <person name="Albert R."/>
            <person name="Binder M."/>
            <person name="Bloem J."/>
            <person name="Labutti K."/>
            <person name="Salamov A."/>
            <person name="Andreopoulos B."/>
            <person name="Baker S.E."/>
            <person name="Barry K."/>
            <person name="Bills G."/>
            <person name="Bluhm B.H."/>
            <person name="Cannon C."/>
            <person name="Castanera R."/>
            <person name="Culley D.E."/>
            <person name="Daum C."/>
            <person name="Ezra D."/>
            <person name="Gonzalez J.B."/>
            <person name="Henrissat B."/>
            <person name="Kuo A."/>
            <person name="Liang C."/>
            <person name="Lipzen A."/>
            <person name="Lutzoni F."/>
            <person name="Magnuson J."/>
            <person name="Mondo S."/>
            <person name="Nolan M."/>
            <person name="Ohm R."/>
            <person name="Pangilinan J."/>
            <person name="Park H.-J."/>
            <person name="Ramirez L."/>
            <person name="Alfaro M."/>
            <person name="Sun H."/>
            <person name="Tritt A."/>
            <person name="Yoshinaga Y."/>
            <person name="Zwiers L.-H."/>
            <person name="Turgeon B.G."/>
            <person name="Goodwin S.B."/>
            <person name="Spatafora J.W."/>
            <person name="Crous P.W."/>
            <person name="Grigoriev I.V."/>
        </authorList>
    </citation>
    <scope>NUCLEOTIDE SEQUENCE</scope>
    <source>
        <strain evidence="4">CBS 342.82</strain>
    </source>
</reference>
<feature type="transmembrane region" description="Helical" evidence="1">
    <location>
        <begin position="314"/>
        <end position="333"/>
    </location>
</feature>
<evidence type="ECO:0000259" key="2">
    <source>
        <dbReference type="Pfam" id="PF01757"/>
    </source>
</evidence>
<reference evidence="4" key="2">
    <citation type="submission" date="2020-04" db="EMBL/GenBank/DDBJ databases">
        <authorList>
            <consortium name="NCBI Genome Project"/>
        </authorList>
    </citation>
    <scope>NUCLEOTIDE SEQUENCE</scope>
    <source>
        <strain evidence="4">CBS 342.82</strain>
    </source>
</reference>
<dbReference type="PANTHER" id="PTHR23028">
    <property type="entry name" value="ACETYLTRANSFERASE"/>
    <property type="match status" value="1"/>
</dbReference>
<dbReference type="PANTHER" id="PTHR23028:SF134">
    <property type="entry name" value="PUTATIVE (AFU_ORTHOLOGUE AFUA_4G08520)-RELATED"/>
    <property type="match status" value="1"/>
</dbReference>
<dbReference type="GO" id="GO:0016747">
    <property type="term" value="F:acyltransferase activity, transferring groups other than amino-acyl groups"/>
    <property type="evidence" value="ECO:0007669"/>
    <property type="project" value="InterPro"/>
</dbReference>
<proteinExistence type="predicted"/>
<name>A0A6J3M376_9PEZI</name>
<dbReference type="GeneID" id="54364623"/>
<organism evidence="4">
    <name type="scientific">Dissoconium aciculare CBS 342.82</name>
    <dbReference type="NCBI Taxonomy" id="1314786"/>
    <lineage>
        <taxon>Eukaryota</taxon>
        <taxon>Fungi</taxon>
        <taxon>Dikarya</taxon>
        <taxon>Ascomycota</taxon>
        <taxon>Pezizomycotina</taxon>
        <taxon>Dothideomycetes</taxon>
        <taxon>Dothideomycetidae</taxon>
        <taxon>Mycosphaerellales</taxon>
        <taxon>Dissoconiaceae</taxon>
        <taxon>Dissoconium</taxon>
    </lineage>
</organism>
<dbReference type="InterPro" id="IPR050879">
    <property type="entry name" value="Acyltransferase_3"/>
</dbReference>
<dbReference type="InterPro" id="IPR002656">
    <property type="entry name" value="Acyl_transf_3_dom"/>
</dbReference>
<keyword evidence="1" id="KW-0812">Transmembrane</keyword>
<accession>A0A6J3M376</accession>
<keyword evidence="1" id="KW-1133">Transmembrane helix</keyword>
<gene>
    <name evidence="4" type="ORF">K489DRAFT_395007</name>
</gene>
<feature type="transmembrane region" description="Helical" evidence="1">
    <location>
        <begin position="403"/>
        <end position="422"/>
    </location>
</feature>
<dbReference type="Proteomes" id="UP000504637">
    <property type="component" value="Unplaced"/>
</dbReference>
<dbReference type="Pfam" id="PF01757">
    <property type="entry name" value="Acyl_transf_3"/>
    <property type="match status" value="1"/>
</dbReference>
<feature type="transmembrane region" description="Helical" evidence="1">
    <location>
        <begin position="108"/>
        <end position="132"/>
    </location>
</feature>
<evidence type="ECO:0000313" key="3">
    <source>
        <dbReference type="Proteomes" id="UP000504637"/>
    </source>
</evidence>
<feature type="domain" description="Acyltransferase 3" evidence="2">
    <location>
        <begin position="64"/>
        <end position="461"/>
    </location>
</feature>
<feature type="transmembrane region" description="Helical" evidence="1">
    <location>
        <begin position="451"/>
        <end position="472"/>
    </location>
</feature>
<dbReference type="RefSeq" id="XP_033459379.1">
    <property type="nucleotide sequence ID" value="XM_033606823.1"/>
</dbReference>
<keyword evidence="3" id="KW-1185">Reference proteome</keyword>
<protein>
    <recommendedName>
        <fullName evidence="2">Acyltransferase 3 domain-containing protein</fullName>
    </recommendedName>
</protein>
<evidence type="ECO:0000256" key="1">
    <source>
        <dbReference type="SAM" id="Phobius"/>
    </source>
</evidence>
<sequence>MNREIRTNTGMKEMAAHNTARNTFDGHHSHDSSRSCAFEISRFFATLRTIFNYPEPNIELRNTAWLDGLRGLAAFEVFIFHYDDGWVDRTLGWGTGDFLDPAWWRAPFIRTFFAAGDAAVCLFFAISGYVLSHRILTLYRQRRHEEAYSSLSSAVFRRAIRLYMPVAIETFILMLLCRWFNFPKPVVYESAETFLGEISQYITSFVHLLLPLRYPDRWDMVINRYDGGISWTIPLEYYGSIVIFVVLLFVSRVRNMAVRLTLILAMVWQSFIKDDWIAGQFLLGMAFADWQIGKEFAKKRQQGPTTARKQWLHNILSWMIFLFGFYMAGLPLFHLKNAENGGVDDLFSRPFYNWISRPLAYYGLYRNRQTDRYLQCLAGFALLVGVGETPILRRIMETRFVQYLGRISFGLYLCHIFLHALLKPLDKYYVMIVGLDPTVPLPERKESLQLFIAYLLMLIPSMTVNFFVGGCFERFLDKPSVNAGKRFEKWCLSRGKDDAPPSLPHVQASLCIHVIQRHAIQSGVVGGYFITAMNEQATSRWRMT</sequence>
<feature type="transmembrane region" description="Helical" evidence="1">
    <location>
        <begin position="228"/>
        <end position="249"/>
    </location>
</feature>
<feature type="transmembrane region" description="Helical" evidence="1">
    <location>
        <begin position="162"/>
        <end position="181"/>
    </location>
</feature>
<evidence type="ECO:0000313" key="4">
    <source>
        <dbReference type="RefSeq" id="XP_033459379.1"/>
    </source>
</evidence>
<reference evidence="4" key="3">
    <citation type="submission" date="2025-08" db="UniProtKB">
        <authorList>
            <consortium name="RefSeq"/>
        </authorList>
    </citation>
    <scope>IDENTIFICATION</scope>
    <source>
        <strain evidence="4">CBS 342.82</strain>
    </source>
</reference>
<dbReference type="OrthoDB" id="5819582at2759"/>
<keyword evidence="1" id="KW-0472">Membrane</keyword>